<protein>
    <recommendedName>
        <fullName evidence="4">LigT-like protein</fullName>
    </recommendedName>
</protein>
<evidence type="ECO:0000313" key="2">
    <source>
        <dbReference type="EMBL" id="PWN20959.1"/>
    </source>
</evidence>
<dbReference type="Pfam" id="PF07823">
    <property type="entry name" value="CPDase"/>
    <property type="match status" value="1"/>
</dbReference>
<dbReference type="InterPro" id="IPR012386">
    <property type="entry name" value="Cyclic-nucl_3Pdiesterase"/>
</dbReference>
<evidence type="ECO:0008006" key="4">
    <source>
        <dbReference type="Google" id="ProtNLM"/>
    </source>
</evidence>
<evidence type="ECO:0000313" key="3">
    <source>
        <dbReference type="Proteomes" id="UP000245942"/>
    </source>
</evidence>
<dbReference type="RefSeq" id="XP_025348119.1">
    <property type="nucleotide sequence ID" value="XM_025489561.1"/>
</dbReference>
<accession>A0A316U6U4</accession>
<reference evidence="2 3" key="1">
    <citation type="journal article" date="2018" name="Mol. Biol. Evol.">
        <title>Broad Genomic Sampling Reveals a Smut Pathogenic Ancestry of the Fungal Clade Ustilaginomycotina.</title>
        <authorList>
            <person name="Kijpornyongpan T."/>
            <person name="Mondo S.J."/>
            <person name="Barry K."/>
            <person name="Sandor L."/>
            <person name="Lee J."/>
            <person name="Lipzen A."/>
            <person name="Pangilinan J."/>
            <person name="LaButti K."/>
            <person name="Hainaut M."/>
            <person name="Henrissat B."/>
            <person name="Grigoriev I.V."/>
            <person name="Spatafora J.W."/>
            <person name="Aime M.C."/>
        </authorList>
    </citation>
    <scope>NUCLEOTIDE SEQUENCE [LARGE SCALE GENOMIC DNA]</scope>
    <source>
        <strain evidence="2 3">MCA 4718</strain>
    </source>
</reference>
<gene>
    <name evidence="2" type="ORF">BCV69DRAFT_179807</name>
</gene>
<organism evidence="2 3">
    <name type="scientific">Pseudomicrostroma glucosiphilum</name>
    <dbReference type="NCBI Taxonomy" id="1684307"/>
    <lineage>
        <taxon>Eukaryota</taxon>
        <taxon>Fungi</taxon>
        <taxon>Dikarya</taxon>
        <taxon>Basidiomycota</taxon>
        <taxon>Ustilaginomycotina</taxon>
        <taxon>Exobasidiomycetes</taxon>
        <taxon>Microstromatales</taxon>
        <taxon>Microstromatales incertae sedis</taxon>
        <taxon>Pseudomicrostroma</taxon>
    </lineage>
</organism>
<dbReference type="GO" id="GO:0004113">
    <property type="term" value="F:2',3'-cyclic-nucleotide 3'-phosphodiesterase activity"/>
    <property type="evidence" value="ECO:0007669"/>
    <property type="project" value="TreeGrafter"/>
</dbReference>
<dbReference type="InterPro" id="IPR009097">
    <property type="entry name" value="Cyclic_Pdiesterase"/>
</dbReference>
<dbReference type="Proteomes" id="UP000245942">
    <property type="component" value="Unassembled WGS sequence"/>
</dbReference>
<proteinExistence type="predicted"/>
<dbReference type="GeneID" id="37011295"/>
<dbReference type="SUPFAM" id="SSF55144">
    <property type="entry name" value="LigT-like"/>
    <property type="match status" value="1"/>
</dbReference>
<dbReference type="PANTHER" id="PTHR28141:SF1">
    <property type="entry name" value="2',3'-CYCLIC-NUCLEOTIDE 3'-PHOSPHODIESTERASE"/>
    <property type="match status" value="1"/>
</dbReference>
<dbReference type="OrthoDB" id="514292at2759"/>
<sequence>MQCLLLALSLPQRLAELNNIMRHRFKKESQRPYFPHISLLYADIPAEEARGQIARLQKEGWFERVGSAASGAGRPQEEQGKGGEEAVRVKDVGSEVSFDEVQLWDCNGPVAGWKKLRSMSLVEQR</sequence>
<feature type="compositionally biased region" description="Basic and acidic residues" evidence="1">
    <location>
        <begin position="75"/>
        <end position="86"/>
    </location>
</feature>
<feature type="region of interest" description="Disordered" evidence="1">
    <location>
        <begin position="67"/>
        <end position="86"/>
    </location>
</feature>
<dbReference type="PANTHER" id="PTHR28141">
    <property type="entry name" value="2',3'-CYCLIC-NUCLEOTIDE 3'-PHOSPHODIESTERASE"/>
    <property type="match status" value="1"/>
</dbReference>
<evidence type="ECO:0000256" key="1">
    <source>
        <dbReference type="SAM" id="MobiDB-lite"/>
    </source>
</evidence>
<keyword evidence="3" id="KW-1185">Reference proteome</keyword>
<dbReference type="Gene3D" id="3.90.1140.10">
    <property type="entry name" value="Cyclic phosphodiesterase"/>
    <property type="match status" value="1"/>
</dbReference>
<dbReference type="GO" id="GO:0009187">
    <property type="term" value="P:cyclic nucleotide metabolic process"/>
    <property type="evidence" value="ECO:0007669"/>
    <property type="project" value="TreeGrafter"/>
</dbReference>
<dbReference type="STRING" id="1684307.A0A316U6U4"/>
<dbReference type="EMBL" id="KZ819326">
    <property type="protein sequence ID" value="PWN20959.1"/>
    <property type="molecule type" value="Genomic_DNA"/>
</dbReference>
<dbReference type="AlphaFoldDB" id="A0A316U6U4"/>
<name>A0A316U6U4_9BASI</name>